<keyword evidence="5" id="KW-1015">Disulfide bond</keyword>
<evidence type="ECO:0000256" key="5">
    <source>
        <dbReference type="ARBA" id="ARBA00023157"/>
    </source>
</evidence>
<dbReference type="EMBL" id="BPLR01006755">
    <property type="protein sequence ID" value="GIY12188.1"/>
    <property type="molecule type" value="Genomic_DNA"/>
</dbReference>
<dbReference type="GO" id="GO:0019695">
    <property type="term" value="P:choline metabolic process"/>
    <property type="evidence" value="ECO:0007669"/>
    <property type="project" value="TreeGrafter"/>
</dbReference>
<dbReference type="Gene3D" id="3.40.50.1820">
    <property type="entry name" value="alpha/beta hydrolase"/>
    <property type="match status" value="1"/>
</dbReference>
<dbReference type="InterPro" id="IPR050654">
    <property type="entry name" value="AChE-related_enzymes"/>
</dbReference>
<evidence type="ECO:0000256" key="8">
    <source>
        <dbReference type="PIRSR" id="PIRSR600997-1"/>
    </source>
</evidence>
<proteinExistence type="inferred from homology"/>
<dbReference type="EC" id="3.1.1.-" evidence="9"/>
<evidence type="ECO:0000256" key="4">
    <source>
        <dbReference type="ARBA" id="ARBA00022867"/>
    </source>
</evidence>
<dbReference type="PROSITE" id="PS00122">
    <property type="entry name" value="CARBOXYLESTERASE_B_1"/>
    <property type="match status" value="1"/>
</dbReference>
<feature type="active site" description="Charge relay system" evidence="8">
    <location>
        <position position="495"/>
    </location>
</feature>
<feature type="domain" description="Carboxylesterase type B" evidence="10">
    <location>
        <begin position="67"/>
        <end position="604"/>
    </location>
</feature>
<dbReference type="InterPro" id="IPR019826">
    <property type="entry name" value="Carboxylesterase_B_AS"/>
</dbReference>
<reference evidence="11 12" key="1">
    <citation type="submission" date="2021-06" db="EMBL/GenBank/DDBJ databases">
        <title>Caerostris extrusa draft genome.</title>
        <authorList>
            <person name="Kono N."/>
            <person name="Arakawa K."/>
        </authorList>
    </citation>
    <scope>NUCLEOTIDE SEQUENCE [LARGE SCALE GENOMIC DNA]</scope>
</reference>
<name>A0AAV4QQ53_CAEEX</name>
<keyword evidence="4" id="KW-0531">Neurotransmitter degradation</keyword>
<protein>
    <recommendedName>
        <fullName evidence="9">Carboxylic ester hydrolase</fullName>
        <ecNumber evidence="9">3.1.1.-</ecNumber>
    </recommendedName>
</protein>
<evidence type="ECO:0000256" key="6">
    <source>
        <dbReference type="ARBA" id="ARBA00023180"/>
    </source>
</evidence>
<evidence type="ECO:0000256" key="1">
    <source>
        <dbReference type="ARBA" id="ARBA00005964"/>
    </source>
</evidence>
<keyword evidence="3 9" id="KW-0378">Hydrolase</keyword>
<feature type="active site" description="Charge relay system" evidence="8">
    <location>
        <position position="385"/>
    </location>
</feature>
<evidence type="ECO:0000256" key="7">
    <source>
        <dbReference type="ARBA" id="ARBA00048484"/>
    </source>
</evidence>
<comment type="catalytic activity">
    <reaction evidence="7">
        <text>acetylcholine + H2O = choline + acetate + H(+)</text>
        <dbReference type="Rhea" id="RHEA:17561"/>
        <dbReference type="ChEBI" id="CHEBI:15354"/>
        <dbReference type="ChEBI" id="CHEBI:15355"/>
        <dbReference type="ChEBI" id="CHEBI:15377"/>
        <dbReference type="ChEBI" id="CHEBI:15378"/>
        <dbReference type="ChEBI" id="CHEBI:30089"/>
        <dbReference type="EC" id="3.1.1.7"/>
    </reaction>
</comment>
<dbReference type="GO" id="GO:0006581">
    <property type="term" value="P:acetylcholine catabolic process"/>
    <property type="evidence" value="ECO:0007669"/>
    <property type="project" value="TreeGrafter"/>
</dbReference>
<evidence type="ECO:0000313" key="11">
    <source>
        <dbReference type="EMBL" id="GIY12188.1"/>
    </source>
</evidence>
<dbReference type="PANTHER" id="PTHR43918">
    <property type="entry name" value="ACETYLCHOLINESTERASE"/>
    <property type="match status" value="1"/>
</dbReference>
<dbReference type="SUPFAM" id="SSF53474">
    <property type="entry name" value="alpha/beta-Hydrolases"/>
    <property type="match status" value="1"/>
</dbReference>
<accession>A0AAV4QQ53</accession>
<dbReference type="PROSITE" id="PS00941">
    <property type="entry name" value="CARBOXYLESTERASE_B_2"/>
    <property type="match status" value="1"/>
</dbReference>
<dbReference type="Pfam" id="PF00135">
    <property type="entry name" value="COesterase"/>
    <property type="match status" value="1"/>
</dbReference>
<evidence type="ECO:0000259" key="10">
    <source>
        <dbReference type="Pfam" id="PF00135"/>
    </source>
</evidence>
<keyword evidence="12" id="KW-1185">Reference proteome</keyword>
<dbReference type="GO" id="GO:0003990">
    <property type="term" value="F:acetylcholinesterase activity"/>
    <property type="evidence" value="ECO:0007669"/>
    <property type="project" value="UniProtKB-EC"/>
</dbReference>
<dbReference type="Proteomes" id="UP001054945">
    <property type="component" value="Unassembled WGS sequence"/>
</dbReference>
<dbReference type="PANTHER" id="PTHR43918:SF4">
    <property type="entry name" value="CARBOXYLIC ESTER HYDROLASE"/>
    <property type="match status" value="1"/>
</dbReference>
<dbReference type="AlphaFoldDB" id="A0AAV4QQ53"/>
<evidence type="ECO:0000256" key="2">
    <source>
        <dbReference type="ARBA" id="ARBA00022487"/>
    </source>
</evidence>
<dbReference type="InterPro" id="IPR019819">
    <property type="entry name" value="Carboxylesterase_B_CS"/>
</dbReference>
<dbReference type="GO" id="GO:0005615">
    <property type="term" value="C:extracellular space"/>
    <property type="evidence" value="ECO:0007669"/>
    <property type="project" value="TreeGrafter"/>
</dbReference>
<gene>
    <name evidence="11" type="ORF">CEXT_58881</name>
</gene>
<dbReference type="GO" id="GO:0005886">
    <property type="term" value="C:plasma membrane"/>
    <property type="evidence" value="ECO:0007669"/>
    <property type="project" value="TreeGrafter"/>
</dbReference>
<feature type="active site" description="Acyl-ester intermediate" evidence="8">
    <location>
        <position position="255"/>
    </location>
</feature>
<sequence>MIIWVDHPWFRHTLPKQLSKKILVNQCVQYNKFCLFHENPFFSGIFLLVCGLAYGRGCQDNPLIKNAPKVTTHSGSLIGKYVKVFGVDIVAFLGVPYAKPPVGARRFMPPEPVEPWHDSLSVEHKPAPCMQYSTSNYSFMPVTKPTEDCLFLNVWTPVKTCGEPLPVMVWIHGGAFAFGSSDLDVYDGSVLASYGDAVVVSMNYRLGIFGFVDAGTTDAPGNVGLHDQSLALKWIKDNVHHFGGDPDRITLFGESAGSISVSLHLISPVSKGLFKRAILESGTAYHTGFMDGPPLAHIKANAVAGIVGCSNETTTFDSDPSSVLSCLRSVDAMTLAKAEGSITAKTLFWFGPTYPNKFLPKPSIEVYESGSITPADVLMGVVKDEGSLFLHILMSKLFPLDQQPNITLSQIKPLLAGLFKLATVEHKEKLYNFYFRDLQEEDHEDIVKALSNAWGDYSFNCPTMYLAEKLENVHLYQMTHRSQRDPNAEWVGVPHFYEVPFVFGVPIMDSVHYSPEDGRFSEDLLQKWISFARSGPRISHYCEALSEYSLHVICFDVTRRLATGISVEDQEAWPRFSASSSATYELNPKNSHKKDFPYKAACDFFRGS</sequence>
<comment type="caution">
    <text evidence="11">The sequence shown here is derived from an EMBL/GenBank/DDBJ whole genome shotgun (WGS) entry which is preliminary data.</text>
</comment>
<dbReference type="InterPro" id="IPR000997">
    <property type="entry name" value="Cholinesterase"/>
</dbReference>
<evidence type="ECO:0000313" key="12">
    <source>
        <dbReference type="Proteomes" id="UP001054945"/>
    </source>
</evidence>
<dbReference type="PRINTS" id="PR00878">
    <property type="entry name" value="CHOLNESTRASE"/>
</dbReference>
<organism evidence="11 12">
    <name type="scientific">Caerostris extrusa</name>
    <name type="common">Bark spider</name>
    <name type="synonym">Caerostris bankana</name>
    <dbReference type="NCBI Taxonomy" id="172846"/>
    <lineage>
        <taxon>Eukaryota</taxon>
        <taxon>Metazoa</taxon>
        <taxon>Ecdysozoa</taxon>
        <taxon>Arthropoda</taxon>
        <taxon>Chelicerata</taxon>
        <taxon>Arachnida</taxon>
        <taxon>Araneae</taxon>
        <taxon>Araneomorphae</taxon>
        <taxon>Entelegynae</taxon>
        <taxon>Araneoidea</taxon>
        <taxon>Araneidae</taxon>
        <taxon>Caerostris</taxon>
    </lineage>
</organism>
<evidence type="ECO:0000256" key="3">
    <source>
        <dbReference type="ARBA" id="ARBA00022801"/>
    </source>
</evidence>
<comment type="similarity">
    <text evidence="1 9">Belongs to the type-B carboxylesterase/lipase family.</text>
</comment>
<dbReference type="FunFam" id="3.40.50.1820:FF:000029">
    <property type="entry name" value="Acetylcholinesterase"/>
    <property type="match status" value="1"/>
</dbReference>
<dbReference type="InterPro" id="IPR029058">
    <property type="entry name" value="AB_hydrolase_fold"/>
</dbReference>
<evidence type="ECO:0000256" key="9">
    <source>
        <dbReference type="RuleBase" id="RU361235"/>
    </source>
</evidence>
<dbReference type="InterPro" id="IPR002018">
    <property type="entry name" value="CarbesteraseB"/>
</dbReference>
<keyword evidence="2" id="KW-0719">Serine esterase</keyword>
<keyword evidence="6" id="KW-0325">Glycoprotein</keyword>